<dbReference type="OrthoDB" id="1422031at2"/>
<dbReference type="PROSITE" id="PS51257">
    <property type="entry name" value="PROKAR_LIPOPROTEIN"/>
    <property type="match status" value="1"/>
</dbReference>
<dbReference type="AlphaFoldDB" id="A0A5S5DPQ4"/>
<dbReference type="InterPro" id="IPR046863">
    <property type="entry name" value="MbnP-like_dom"/>
</dbReference>
<dbReference type="EMBL" id="VNHX01000002">
    <property type="protein sequence ID" value="TYP97695.1"/>
    <property type="molecule type" value="Genomic_DNA"/>
</dbReference>
<evidence type="ECO:0000259" key="2">
    <source>
        <dbReference type="Pfam" id="PF20243"/>
    </source>
</evidence>
<gene>
    <name evidence="3" type="ORF">BC792_102117</name>
</gene>
<proteinExistence type="predicted"/>
<dbReference type="RefSeq" id="WP_148907348.1">
    <property type="nucleotide sequence ID" value="NZ_VNHX01000002.1"/>
</dbReference>
<comment type="caution">
    <text evidence="3">The sequence shown here is derived from an EMBL/GenBank/DDBJ whole genome shotgun (WGS) entry which is preliminary data.</text>
</comment>
<dbReference type="Proteomes" id="UP000325105">
    <property type="component" value="Unassembled WGS sequence"/>
</dbReference>
<dbReference type="Pfam" id="PF20243">
    <property type="entry name" value="MbnP"/>
    <property type="match status" value="1"/>
</dbReference>
<evidence type="ECO:0000313" key="4">
    <source>
        <dbReference type="Proteomes" id="UP000325105"/>
    </source>
</evidence>
<evidence type="ECO:0000256" key="1">
    <source>
        <dbReference type="SAM" id="MobiDB-lite"/>
    </source>
</evidence>
<evidence type="ECO:0000313" key="3">
    <source>
        <dbReference type="EMBL" id="TYP97695.1"/>
    </source>
</evidence>
<name>A0A5S5DPQ4_9SPHI</name>
<feature type="region of interest" description="Disordered" evidence="1">
    <location>
        <begin position="241"/>
        <end position="264"/>
    </location>
</feature>
<sequence length="299" mass="32632">MKTRLIYFLPSIVSLILASCGKDNDPVANNITLHFNNTFKNTTIVLGGAASATATVNTSAKGQIHHFSELKYVISNIRLVKVEGGEIPYNINDLDKGATVVNQSKPQTLDYVLSNIPAGEYKQIKFGLGVRADLNTLDQVRFPIFYTEAGANDTKMMWEWGAGYRFTKIEGFYDVDHKQMSIHTGSTVVGTNGDPDSYTQGVDAYRDITLSFPSHAVVGKNSPRITINADFDKLLSGKSHTLSLKSGNDPNQHEDPNATYNDATPNTHTAVQMLRFVDNLGGNGSSDISGMFSVTDVEN</sequence>
<organism evidence="3 4">
    <name type="scientific">Sphingobacterium allocomposti</name>
    <dbReference type="NCBI Taxonomy" id="415956"/>
    <lineage>
        <taxon>Bacteria</taxon>
        <taxon>Pseudomonadati</taxon>
        <taxon>Bacteroidota</taxon>
        <taxon>Sphingobacteriia</taxon>
        <taxon>Sphingobacteriales</taxon>
        <taxon>Sphingobacteriaceae</taxon>
        <taxon>Sphingobacterium</taxon>
    </lineage>
</organism>
<protein>
    <recommendedName>
        <fullName evidence="2">Copper-binding protein MbnP-like domain-containing protein</fullName>
    </recommendedName>
</protein>
<feature type="compositionally biased region" description="Polar residues" evidence="1">
    <location>
        <begin position="241"/>
        <end position="250"/>
    </location>
</feature>
<feature type="domain" description="Copper-binding protein MbnP-like" evidence="2">
    <location>
        <begin position="29"/>
        <end position="240"/>
    </location>
</feature>
<reference evidence="3 4" key="1">
    <citation type="submission" date="2019-07" db="EMBL/GenBank/DDBJ databases">
        <title>Genomic Encyclopedia of Archaeal and Bacterial Type Strains, Phase II (KMG-II): from individual species to whole genera.</title>
        <authorList>
            <person name="Goeker M."/>
        </authorList>
    </citation>
    <scope>NUCLEOTIDE SEQUENCE [LARGE SCALE GENOMIC DNA]</scope>
    <source>
        <strain evidence="3 4">DSM 18850</strain>
    </source>
</reference>
<keyword evidence="4" id="KW-1185">Reference proteome</keyword>
<accession>A0A5S5DPQ4</accession>